<dbReference type="NCBIfam" id="NF001617">
    <property type="entry name" value="PRK00407.1"/>
    <property type="match status" value="1"/>
</dbReference>
<dbReference type="GO" id="GO:0046872">
    <property type="term" value="F:metal ion binding"/>
    <property type="evidence" value="ECO:0007669"/>
    <property type="project" value="UniProtKB-KW"/>
</dbReference>
<evidence type="ECO:0000313" key="7">
    <source>
        <dbReference type="Proteomes" id="UP000267654"/>
    </source>
</evidence>
<evidence type="ECO:0000256" key="2">
    <source>
        <dbReference type="ARBA" id="ARBA00022694"/>
    </source>
</evidence>
<sequence length="139" mass="16042">MLEKYEFINHTADIGIKVKGKSLKDLFSNAGYAMFDILVEIKDVKPEENLTIKIPGGQIEDILADWLRELLLKFNIDGWVLKVFDVYRVDESGLEATVKGEKMDPSRHRLKTEIKAVTYHNLEVYKNGNIWKAQIIFDV</sequence>
<protein>
    <submittedName>
        <fullName evidence="6">Archease</fullName>
    </submittedName>
</protein>
<accession>A0A662DKL9</accession>
<dbReference type="InterPro" id="IPR036820">
    <property type="entry name" value="Archease_dom_sf"/>
</dbReference>
<dbReference type="EMBL" id="QMQB01000027">
    <property type="protein sequence ID" value="RLE14669.1"/>
    <property type="molecule type" value="Genomic_DNA"/>
</dbReference>
<reference evidence="6 7" key="1">
    <citation type="submission" date="2018-06" db="EMBL/GenBank/DDBJ databases">
        <title>Extensive metabolic versatility and redundancy in microbially diverse, dynamic hydrothermal sediments.</title>
        <authorList>
            <person name="Dombrowski N."/>
            <person name="Teske A."/>
            <person name="Baker B.J."/>
        </authorList>
    </citation>
    <scope>NUCLEOTIDE SEQUENCE [LARGE SCALE GENOMIC DNA]</scope>
    <source>
        <strain evidence="6">B19_G9</strain>
    </source>
</reference>
<dbReference type="PANTHER" id="PTHR12682">
    <property type="entry name" value="ARCHEASE"/>
    <property type="match status" value="1"/>
</dbReference>
<keyword evidence="3" id="KW-0479">Metal-binding</keyword>
<dbReference type="Proteomes" id="UP000267654">
    <property type="component" value="Unassembled WGS sequence"/>
</dbReference>
<dbReference type="InterPro" id="IPR023572">
    <property type="entry name" value="Archease_dom"/>
</dbReference>
<evidence type="ECO:0000256" key="4">
    <source>
        <dbReference type="ARBA" id="ARBA00022837"/>
    </source>
</evidence>
<dbReference type="InterPro" id="IPR002804">
    <property type="entry name" value="Archease"/>
</dbReference>
<dbReference type="GO" id="GO:0008033">
    <property type="term" value="P:tRNA processing"/>
    <property type="evidence" value="ECO:0007669"/>
    <property type="project" value="UniProtKB-KW"/>
</dbReference>
<name>A0A662DKL9_UNCAE</name>
<feature type="domain" description="Archease" evidence="5">
    <location>
        <begin position="5"/>
        <end position="139"/>
    </location>
</feature>
<dbReference type="SUPFAM" id="SSF69819">
    <property type="entry name" value="MTH1598-like"/>
    <property type="match status" value="1"/>
</dbReference>
<evidence type="ECO:0000313" key="6">
    <source>
        <dbReference type="EMBL" id="RLE14669.1"/>
    </source>
</evidence>
<gene>
    <name evidence="6" type="ORF">DRI96_01090</name>
</gene>
<keyword evidence="4" id="KW-0106">Calcium</keyword>
<evidence type="ECO:0000259" key="5">
    <source>
        <dbReference type="Pfam" id="PF01951"/>
    </source>
</evidence>
<dbReference type="AlphaFoldDB" id="A0A662DKL9"/>
<evidence type="ECO:0000256" key="1">
    <source>
        <dbReference type="ARBA" id="ARBA00007963"/>
    </source>
</evidence>
<dbReference type="PANTHER" id="PTHR12682:SF11">
    <property type="entry name" value="PROTEIN ARCHEASE"/>
    <property type="match status" value="1"/>
</dbReference>
<evidence type="ECO:0000256" key="3">
    <source>
        <dbReference type="ARBA" id="ARBA00022723"/>
    </source>
</evidence>
<dbReference type="Pfam" id="PF01951">
    <property type="entry name" value="Archease"/>
    <property type="match status" value="1"/>
</dbReference>
<dbReference type="Gene3D" id="3.55.10.10">
    <property type="entry name" value="Archease domain"/>
    <property type="match status" value="1"/>
</dbReference>
<comment type="caution">
    <text evidence="6">The sequence shown here is derived from an EMBL/GenBank/DDBJ whole genome shotgun (WGS) entry which is preliminary data.</text>
</comment>
<comment type="similarity">
    <text evidence="1">Belongs to the archease family.</text>
</comment>
<keyword evidence="2" id="KW-0819">tRNA processing</keyword>
<proteinExistence type="inferred from homology"/>
<organism evidence="6 7">
    <name type="scientific">Aerophobetes bacterium</name>
    <dbReference type="NCBI Taxonomy" id="2030807"/>
    <lineage>
        <taxon>Bacteria</taxon>
        <taxon>Candidatus Aerophobota</taxon>
    </lineage>
</organism>